<comment type="similarity">
    <text evidence="2">Belongs to the ATPase C chain family.</text>
</comment>
<keyword evidence="6" id="KW-0446">Lipid-binding</keyword>
<gene>
    <name evidence="13" type="ORF">C4617_05135</name>
</gene>
<sequence>MQTEATFTAIAYYSTAAKYIAIGMACLGMGFVALAIGNIFSSYLSGALRNPGAAADQNARVLVFAAVAESLGIFLLLIVILLLFVV</sequence>
<evidence type="ECO:0000256" key="5">
    <source>
        <dbReference type="ARBA" id="ARBA00022989"/>
    </source>
</evidence>
<reference evidence="14" key="1">
    <citation type="submission" date="2018-02" db="EMBL/GenBank/DDBJ databases">
        <title>Genome sequence of Candidatus Liberibacter europaeus.</title>
        <authorList>
            <person name="Frampton R.A."/>
            <person name="Thompson S.M."/>
            <person name="David C."/>
            <person name="Addison S.M."/>
            <person name="Smith G.R."/>
        </authorList>
    </citation>
    <scope>NUCLEOTIDE SEQUENCE [LARGE SCALE GENOMIC DNA]</scope>
</reference>
<evidence type="ECO:0000256" key="4">
    <source>
        <dbReference type="ARBA" id="ARBA00022692"/>
    </source>
</evidence>
<comment type="subcellular location">
    <subcellularLocation>
        <location evidence="1">Membrane</location>
        <topology evidence="1">Multi-pass membrane protein</topology>
    </subcellularLocation>
</comment>
<dbReference type="InterPro" id="IPR002379">
    <property type="entry name" value="ATPase_proteolipid_c-like_dom"/>
</dbReference>
<keyword evidence="3" id="KW-0406">Ion transport</keyword>
<dbReference type="Gene3D" id="1.20.20.10">
    <property type="entry name" value="F1F0 ATP synthase subunit C"/>
    <property type="match status" value="1"/>
</dbReference>
<dbReference type="InterPro" id="IPR035921">
    <property type="entry name" value="F/V-ATP_Csub_sf"/>
</dbReference>
<evidence type="ECO:0000256" key="11">
    <source>
        <dbReference type="SAM" id="Phobius"/>
    </source>
</evidence>
<proteinExistence type="inferred from homology"/>
<evidence type="ECO:0000256" key="10">
    <source>
        <dbReference type="ARBA" id="ARBA00032887"/>
    </source>
</evidence>
<keyword evidence="3" id="KW-0138">CF(0)</keyword>
<evidence type="ECO:0000256" key="9">
    <source>
        <dbReference type="ARBA" id="ARBA00032200"/>
    </source>
</evidence>
<dbReference type="Proteomes" id="UP000240811">
    <property type="component" value="Unassembled WGS sequence"/>
</dbReference>
<dbReference type="AlphaFoldDB" id="A0A2T4VWI6"/>
<feature type="transmembrane region" description="Helical" evidence="11">
    <location>
        <begin position="61"/>
        <end position="85"/>
    </location>
</feature>
<evidence type="ECO:0000313" key="13">
    <source>
        <dbReference type="EMBL" id="PTL86151.1"/>
    </source>
</evidence>
<dbReference type="GO" id="GO:0015078">
    <property type="term" value="F:proton transmembrane transporter activity"/>
    <property type="evidence" value="ECO:0007669"/>
    <property type="project" value="InterPro"/>
</dbReference>
<keyword evidence="4 11" id="KW-0812">Transmembrane</keyword>
<evidence type="ECO:0000256" key="1">
    <source>
        <dbReference type="ARBA" id="ARBA00004141"/>
    </source>
</evidence>
<dbReference type="GO" id="GO:0033177">
    <property type="term" value="C:proton-transporting two-sector ATPase complex, proton-transporting domain"/>
    <property type="evidence" value="ECO:0007669"/>
    <property type="project" value="InterPro"/>
</dbReference>
<dbReference type="InterPro" id="IPR000454">
    <property type="entry name" value="ATP_synth_F0_csu"/>
</dbReference>
<dbReference type="GO" id="GO:0045259">
    <property type="term" value="C:proton-transporting ATP synthase complex"/>
    <property type="evidence" value="ECO:0007669"/>
    <property type="project" value="UniProtKB-KW"/>
</dbReference>
<evidence type="ECO:0000256" key="7">
    <source>
        <dbReference type="ARBA" id="ARBA00023136"/>
    </source>
</evidence>
<protein>
    <recommendedName>
        <fullName evidence="9">ATP synthase F(0) sector subunit c</fullName>
    </recommendedName>
    <alternativeName>
        <fullName evidence="10">F-type ATPase subunit c</fullName>
    </alternativeName>
</protein>
<dbReference type="GO" id="GO:0015986">
    <property type="term" value="P:proton motive force-driven ATP synthesis"/>
    <property type="evidence" value="ECO:0007669"/>
    <property type="project" value="InterPro"/>
</dbReference>
<name>A0A2T4VWI6_9HYPH</name>
<evidence type="ECO:0000259" key="12">
    <source>
        <dbReference type="Pfam" id="PF00137"/>
    </source>
</evidence>
<organism evidence="13 14">
    <name type="scientific">Candidatus Liberibacter europaeus</name>
    <dbReference type="NCBI Taxonomy" id="744859"/>
    <lineage>
        <taxon>Bacteria</taxon>
        <taxon>Pseudomonadati</taxon>
        <taxon>Pseudomonadota</taxon>
        <taxon>Alphaproteobacteria</taxon>
        <taxon>Hyphomicrobiales</taxon>
        <taxon>Rhizobiaceae</taxon>
        <taxon>Liberibacter</taxon>
    </lineage>
</organism>
<comment type="caution">
    <text evidence="13">The sequence shown here is derived from an EMBL/GenBank/DDBJ whole genome shotgun (WGS) entry which is preliminary data.</text>
</comment>
<keyword evidence="3" id="KW-0375">Hydrogen ion transport</keyword>
<evidence type="ECO:0000256" key="2">
    <source>
        <dbReference type="ARBA" id="ARBA00006704"/>
    </source>
</evidence>
<dbReference type="Pfam" id="PF00137">
    <property type="entry name" value="ATP-synt_C"/>
    <property type="match status" value="1"/>
</dbReference>
<feature type="transmembrane region" description="Helical" evidence="11">
    <location>
        <begin position="20"/>
        <end position="40"/>
    </location>
</feature>
<dbReference type="EMBL" id="PSQJ01000007">
    <property type="protein sequence ID" value="PTL86151.1"/>
    <property type="molecule type" value="Genomic_DNA"/>
</dbReference>
<evidence type="ECO:0000256" key="3">
    <source>
        <dbReference type="ARBA" id="ARBA00022547"/>
    </source>
</evidence>
<keyword evidence="7 11" id="KW-0472">Membrane</keyword>
<dbReference type="PRINTS" id="PR00124">
    <property type="entry name" value="ATPASEC"/>
</dbReference>
<accession>A0A2T4VWI6</accession>
<feature type="domain" description="V-ATPase proteolipid subunit C-like" evidence="12">
    <location>
        <begin position="20"/>
        <end position="82"/>
    </location>
</feature>
<evidence type="ECO:0000256" key="8">
    <source>
        <dbReference type="ARBA" id="ARBA00023310"/>
    </source>
</evidence>
<dbReference type="GO" id="GO:0008289">
    <property type="term" value="F:lipid binding"/>
    <property type="evidence" value="ECO:0007669"/>
    <property type="project" value="UniProtKB-KW"/>
</dbReference>
<dbReference type="NCBIfam" id="NF005733">
    <property type="entry name" value="PRK07558.1"/>
    <property type="match status" value="1"/>
</dbReference>
<evidence type="ECO:0000256" key="6">
    <source>
        <dbReference type="ARBA" id="ARBA00023121"/>
    </source>
</evidence>
<keyword evidence="5 11" id="KW-1133">Transmembrane helix</keyword>
<keyword evidence="3" id="KW-0813">Transport</keyword>
<keyword evidence="8" id="KW-0066">ATP synthesis</keyword>
<evidence type="ECO:0000313" key="14">
    <source>
        <dbReference type="Proteomes" id="UP000240811"/>
    </source>
</evidence>
<dbReference type="SUPFAM" id="SSF81333">
    <property type="entry name" value="F1F0 ATP synthase subunit C"/>
    <property type="match status" value="1"/>
</dbReference>
<dbReference type="InterPro" id="IPR038662">
    <property type="entry name" value="ATP_synth_F0_csu_sf"/>
</dbReference>